<dbReference type="SMART" id="SM00028">
    <property type="entry name" value="TPR"/>
    <property type="match status" value="3"/>
</dbReference>
<evidence type="ECO:0000256" key="5">
    <source>
        <dbReference type="PROSITE-ProRule" id="PRU00169"/>
    </source>
</evidence>
<feature type="repeat" description="TPR" evidence="6">
    <location>
        <begin position="198"/>
        <end position="231"/>
    </location>
</feature>
<protein>
    <recommendedName>
        <fullName evidence="2">histidine kinase</fullName>
        <ecNumber evidence="2">2.7.13.3</ecNumber>
    </recommendedName>
</protein>
<dbReference type="Pfam" id="PF13374">
    <property type="entry name" value="TPR_10"/>
    <property type="match status" value="1"/>
</dbReference>
<dbReference type="PANTHER" id="PTHR45339:SF1">
    <property type="entry name" value="HYBRID SIGNAL TRANSDUCTION HISTIDINE KINASE J"/>
    <property type="match status" value="1"/>
</dbReference>
<evidence type="ECO:0000259" key="9">
    <source>
        <dbReference type="PROSITE" id="PS50109"/>
    </source>
</evidence>
<evidence type="ECO:0000256" key="1">
    <source>
        <dbReference type="ARBA" id="ARBA00000085"/>
    </source>
</evidence>
<feature type="signal peptide" evidence="8">
    <location>
        <begin position="1"/>
        <end position="25"/>
    </location>
</feature>
<keyword evidence="12" id="KW-1185">Reference proteome</keyword>
<keyword evidence="8" id="KW-0732">Signal</keyword>
<dbReference type="PROSITE" id="PS50110">
    <property type="entry name" value="RESPONSE_REGULATORY"/>
    <property type="match status" value="1"/>
</dbReference>
<dbReference type="EC" id="2.7.13.3" evidence="2"/>
<evidence type="ECO:0000256" key="2">
    <source>
        <dbReference type="ARBA" id="ARBA00012438"/>
    </source>
</evidence>
<feature type="repeat" description="TPR" evidence="6">
    <location>
        <begin position="160"/>
        <end position="193"/>
    </location>
</feature>
<dbReference type="CDD" id="cd16922">
    <property type="entry name" value="HATPase_EvgS-ArcB-TorS-like"/>
    <property type="match status" value="1"/>
</dbReference>
<feature type="modified residue" description="4-aspartylphosphate" evidence="5">
    <location>
        <position position="739"/>
    </location>
</feature>
<keyword evidence="7" id="KW-1133">Transmembrane helix</keyword>
<evidence type="ECO:0000313" key="11">
    <source>
        <dbReference type="EMBL" id="MBU3079435.1"/>
    </source>
</evidence>
<keyword evidence="7" id="KW-0812">Transmembrane</keyword>
<evidence type="ECO:0000313" key="12">
    <source>
        <dbReference type="Proteomes" id="UP000776276"/>
    </source>
</evidence>
<proteinExistence type="predicted"/>
<dbReference type="InterPro" id="IPR003594">
    <property type="entry name" value="HATPase_dom"/>
</dbReference>
<evidence type="ECO:0000256" key="4">
    <source>
        <dbReference type="ARBA" id="ARBA00023012"/>
    </source>
</evidence>
<keyword evidence="4" id="KW-0902">Two-component regulatory system</keyword>
<organism evidence="11 12">
    <name type="scientific">Sphingomonas quercus</name>
    <dbReference type="NCBI Taxonomy" id="2842451"/>
    <lineage>
        <taxon>Bacteria</taxon>
        <taxon>Pseudomonadati</taxon>
        <taxon>Pseudomonadota</taxon>
        <taxon>Alphaproteobacteria</taxon>
        <taxon>Sphingomonadales</taxon>
        <taxon>Sphingomonadaceae</taxon>
        <taxon>Sphingomonas</taxon>
    </lineage>
</organism>
<evidence type="ECO:0000256" key="7">
    <source>
        <dbReference type="SAM" id="Phobius"/>
    </source>
</evidence>
<feature type="transmembrane region" description="Helical" evidence="7">
    <location>
        <begin position="399"/>
        <end position="419"/>
    </location>
</feature>
<dbReference type="PROSITE" id="PS50109">
    <property type="entry name" value="HIS_KIN"/>
    <property type="match status" value="1"/>
</dbReference>
<evidence type="ECO:0000256" key="8">
    <source>
        <dbReference type="SAM" id="SignalP"/>
    </source>
</evidence>
<dbReference type="InterPro" id="IPR019734">
    <property type="entry name" value="TPR_rpt"/>
</dbReference>
<comment type="caution">
    <text evidence="11">The sequence shown here is derived from an EMBL/GenBank/DDBJ whole genome shotgun (WGS) entry which is preliminary data.</text>
</comment>
<keyword evidence="3 5" id="KW-0597">Phosphoprotein</keyword>
<accession>A0ABS6BQE2</accession>
<sequence>MRYVPEILALFSAICAPLVLSGAQAADVPAARQAAPSSFDALIAAAKQAMMADPAAALGRAREAGALAPSAPSPEIALATAGWLEGEALTRLNRVVEATPVLEKALAIVARRAPNTKLHGDLMRAKGTADTISGRVSEALRDFQQALEIYRAAGEPRGQAMALQNIGIIYTDAGEYERVLRYYEQANEAYGGDPMLTATAHNNIGRAWRELGRLDRAEQEFKRALDLAREARAPAFEQEILENLAWTQLAAGRLADGDLAIARAMQLGTRGDGGISPFLWGVAAKSAVMHGDLPRARALIQRTMQAPGANDEPAFREFQKTAYEIYKRSGDERQALAHFEIFKRLDDRARELTTSTSAALMAARFDFANQNMRITSLKAGQIERDAKLAVSRARLRTTLITGALGIAVIVSGLSLIAFFSIRRSRNETRDANASLSTANVALEKALRAKTEFLATTSHEIRTPLNGILGMTQVILADRSVEPGLHDRIKLVHNAGETMRALVDDLLDVAKMETGNLTIESAPASLHEILRHAVQLWADHGAAKNVAVTLDLGDTPDGIVTDEARLRQVVFNLMSNAVKFTDKGSVGLCARVLPGDPEMLAITVADTGIGIPEDKFADIFESFRQVDGGTTRQFGGTGLGLTICRQIVDAMGGSVTLESVLGEGSAFTIMLPLKRAEGFAGRRDKDGEPDAILLIEANPLTRSVLSALLAKAFPRVVAVEDVREAISALDAERYAAILVDGEGLVEPGELVMTLRDLCDMSRGAPITLLHPTPGPDDPTDLKQAGATQLMVKPVSGQALLRLLAPLSTKAKAA</sequence>
<dbReference type="InterPro" id="IPR005467">
    <property type="entry name" value="His_kinase_dom"/>
</dbReference>
<gene>
    <name evidence="11" type="ORF">KOF26_16380</name>
</gene>
<dbReference type="SMART" id="SM00388">
    <property type="entry name" value="HisKA"/>
    <property type="match status" value="1"/>
</dbReference>
<feature type="domain" description="Histidine kinase" evidence="9">
    <location>
        <begin position="455"/>
        <end position="674"/>
    </location>
</feature>
<dbReference type="InterPro" id="IPR001789">
    <property type="entry name" value="Sig_transdc_resp-reg_receiver"/>
</dbReference>
<feature type="domain" description="Response regulatory" evidence="10">
    <location>
        <begin position="690"/>
        <end position="806"/>
    </location>
</feature>
<dbReference type="PANTHER" id="PTHR45339">
    <property type="entry name" value="HYBRID SIGNAL TRANSDUCTION HISTIDINE KINASE J"/>
    <property type="match status" value="1"/>
</dbReference>
<evidence type="ECO:0000256" key="6">
    <source>
        <dbReference type="PROSITE-ProRule" id="PRU00339"/>
    </source>
</evidence>
<dbReference type="Pfam" id="PF00512">
    <property type="entry name" value="HisKA"/>
    <property type="match status" value="1"/>
</dbReference>
<name>A0ABS6BQE2_9SPHN</name>
<dbReference type="Pfam" id="PF02518">
    <property type="entry name" value="HATPase_c"/>
    <property type="match status" value="1"/>
</dbReference>
<dbReference type="InterPro" id="IPR003661">
    <property type="entry name" value="HisK_dim/P_dom"/>
</dbReference>
<evidence type="ECO:0000259" key="10">
    <source>
        <dbReference type="PROSITE" id="PS50110"/>
    </source>
</evidence>
<dbReference type="SMART" id="SM00387">
    <property type="entry name" value="HATPase_c"/>
    <property type="match status" value="1"/>
</dbReference>
<evidence type="ECO:0000256" key="3">
    <source>
        <dbReference type="ARBA" id="ARBA00022553"/>
    </source>
</evidence>
<keyword evidence="6" id="KW-0802">TPR repeat</keyword>
<dbReference type="Pfam" id="PF13424">
    <property type="entry name" value="TPR_12"/>
    <property type="match status" value="1"/>
</dbReference>
<keyword evidence="7" id="KW-0472">Membrane</keyword>
<dbReference type="CDD" id="cd00082">
    <property type="entry name" value="HisKA"/>
    <property type="match status" value="1"/>
</dbReference>
<dbReference type="EMBL" id="JAHKRT010000010">
    <property type="protein sequence ID" value="MBU3079435.1"/>
    <property type="molecule type" value="Genomic_DNA"/>
</dbReference>
<feature type="chain" id="PRO_5046544371" description="histidine kinase" evidence="8">
    <location>
        <begin position="26"/>
        <end position="812"/>
    </location>
</feature>
<dbReference type="Proteomes" id="UP000776276">
    <property type="component" value="Unassembled WGS sequence"/>
</dbReference>
<reference evidence="11 12" key="1">
    <citation type="submission" date="2021-06" db="EMBL/GenBank/DDBJ databases">
        <title>Sphingomonas sp. XMGL2, whole genome shotgun sequencing project.</title>
        <authorList>
            <person name="Zhao G."/>
            <person name="Shen L."/>
        </authorList>
    </citation>
    <scope>NUCLEOTIDE SEQUENCE [LARGE SCALE GENOMIC DNA]</scope>
    <source>
        <strain evidence="11 12">XMGL2</strain>
    </source>
</reference>
<comment type="catalytic activity">
    <reaction evidence="1">
        <text>ATP + protein L-histidine = ADP + protein N-phospho-L-histidine.</text>
        <dbReference type="EC" id="2.7.13.3"/>
    </reaction>
</comment>
<dbReference type="RefSeq" id="WP_216327633.1">
    <property type="nucleotide sequence ID" value="NZ_JAHKRT010000010.1"/>
</dbReference>
<dbReference type="PROSITE" id="PS50005">
    <property type="entry name" value="TPR"/>
    <property type="match status" value="2"/>
</dbReference>